<feature type="compositionally biased region" description="Acidic residues" evidence="6">
    <location>
        <begin position="380"/>
        <end position="392"/>
    </location>
</feature>
<dbReference type="InterPro" id="IPR024449">
    <property type="entry name" value="Anti-sigma_RsgI_N"/>
</dbReference>
<evidence type="ECO:0000256" key="1">
    <source>
        <dbReference type="ARBA" id="ARBA00004162"/>
    </source>
</evidence>
<evidence type="ECO:0000313" key="9">
    <source>
        <dbReference type="EMBL" id="MFD0961282.1"/>
    </source>
</evidence>
<evidence type="ECO:0000313" key="10">
    <source>
        <dbReference type="Proteomes" id="UP001596989"/>
    </source>
</evidence>
<keyword evidence="3 7" id="KW-0812">Transmembrane</keyword>
<dbReference type="Pfam" id="PF12791">
    <property type="entry name" value="RsgI_N"/>
    <property type="match status" value="1"/>
</dbReference>
<comment type="caution">
    <text evidence="9">The sequence shown here is derived from an EMBL/GenBank/DDBJ whole genome shotgun (WGS) entry which is preliminary data.</text>
</comment>
<feature type="transmembrane region" description="Helical" evidence="7">
    <location>
        <begin position="53"/>
        <end position="75"/>
    </location>
</feature>
<dbReference type="Pfam" id="PF23750">
    <property type="entry name" value="RsgI_M"/>
    <property type="match status" value="1"/>
</dbReference>
<keyword evidence="2" id="KW-1003">Cell membrane</keyword>
<evidence type="ECO:0000256" key="3">
    <source>
        <dbReference type="ARBA" id="ARBA00022692"/>
    </source>
</evidence>
<keyword evidence="5 7" id="KW-0472">Membrane</keyword>
<dbReference type="RefSeq" id="WP_377566676.1">
    <property type="nucleotide sequence ID" value="NZ_JBHTJZ010000033.1"/>
</dbReference>
<evidence type="ECO:0000256" key="7">
    <source>
        <dbReference type="SAM" id="Phobius"/>
    </source>
</evidence>
<gene>
    <name evidence="9" type="ORF">ACFQ2I_18185</name>
</gene>
<feature type="compositionally biased region" description="Acidic residues" evidence="6">
    <location>
        <begin position="476"/>
        <end position="495"/>
    </location>
</feature>
<feature type="compositionally biased region" description="Acidic residues" evidence="6">
    <location>
        <begin position="413"/>
        <end position="424"/>
    </location>
</feature>
<feature type="domain" description="RsgI N-terminal anti-sigma" evidence="8">
    <location>
        <begin position="2"/>
        <end position="49"/>
    </location>
</feature>
<feature type="compositionally biased region" description="Low complexity" evidence="6">
    <location>
        <begin position="297"/>
        <end position="325"/>
    </location>
</feature>
<proteinExistence type="predicted"/>
<name>A0ABW3HV70_9BACL</name>
<reference evidence="10" key="1">
    <citation type="journal article" date="2019" name="Int. J. Syst. Evol. Microbiol.">
        <title>The Global Catalogue of Microorganisms (GCM) 10K type strain sequencing project: providing services to taxonomists for standard genome sequencing and annotation.</title>
        <authorList>
            <consortium name="The Broad Institute Genomics Platform"/>
            <consortium name="The Broad Institute Genome Sequencing Center for Infectious Disease"/>
            <person name="Wu L."/>
            <person name="Ma J."/>
        </authorList>
    </citation>
    <scope>NUCLEOTIDE SEQUENCE [LARGE SCALE GENOMIC DNA]</scope>
    <source>
        <strain evidence="10">CCUG 59129</strain>
    </source>
</reference>
<comment type="subcellular location">
    <subcellularLocation>
        <location evidence="1">Cell membrane</location>
        <topology evidence="1">Single-pass membrane protein</topology>
    </subcellularLocation>
</comment>
<dbReference type="InterPro" id="IPR055431">
    <property type="entry name" value="RsgI_M"/>
</dbReference>
<organism evidence="9 10">
    <name type="scientific">Paenibacillus chungangensis</name>
    <dbReference type="NCBI Taxonomy" id="696535"/>
    <lineage>
        <taxon>Bacteria</taxon>
        <taxon>Bacillati</taxon>
        <taxon>Bacillota</taxon>
        <taxon>Bacilli</taxon>
        <taxon>Bacillales</taxon>
        <taxon>Paenibacillaceae</taxon>
        <taxon>Paenibacillus</taxon>
    </lineage>
</organism>
<evidence type="ECO:0000256" key="6">
    <source>
        <dbReference type="SAM" id="MobiDB-lite"/>
    </source>
</evidence>
<evidence type="ECO:0000256" key="5">
    <source>
        <dbReference type="ARBA" id="ARBA00023136"/>
    </source>
</evidence>
<feature type="compositionally biased region" description="Basic and acidic residues" evidence="6">
    <location>
        <begin position="425"/>
        <end position="475"/>
    </location>
</feature>
<feature type="compositionally biased region" description="Acidic residues" evidence="6">
    <location>
        <begin position="504"/>
        <end position="514"/>
    </location>
</feature>
<dbReference type="PROSITE" id="PS51849">
    <property type="entry name" value="RSGI_N"/>
    <property type="match status" value="1"/>
</dbReference>
<feature type="compositionally biased region" description="Basic and acidic residues" evidence="6">
    <location>
        <begin position="361"/>
        <end position="379"/>
    </location>
</feature>
<dbReference type="Proteomes" id="UP001596989">
    <property type="component" value="Unassembled WGS sequence"/>
</dbReference>
<evidence type="ECO:0000256" key="4">
    <source>
        <dbReference type="ARBA" id="ARBA00022989"/>
    </source>
</evidence>
<evidence type="ECO:0000259" key="8">
    <source>
        <dbReference type="PROSITE" id="PS51849"/>
    </source>
</evidence>
<evidence type="ECO:0000256" key="2">
    <source>
        <dbReference type="ARBA" id="ARBA00022475"/>
    </source>
</evidence>
<sequence>MKRGVVMSINKKYSTVMTADGQFVRVPLQGSPQIGEEILFEEAFRRPGSFRTLYRYAAAAAVTGVLLTACLLYALSQVNPVVAYLTIDINPSLEMGVDKNANVLTLRALNEEGERLVAGFHYKGMDIDTAASVMLQRAADEHYLDEPHRDILITNVLMRERSGVDELESKVADGLRERLNDMLKRQLPDKEVTITTLSAPKELRDEADANGISTGKMAVYLMAKDEGYQLEMNEVKAQTIDKVTEPMGGLQQVVAEEERASNAKEKLRQLLIKEREQEEKDKASHQSTIAPSKNQDKPQIPQKPTSTKKPTLKPAVTPTKVPVGKPTKKPKEESGKPSSRPVAIPDGKGNGKWQNDDDDDDRKQGNYEWRDKDENRDNDRDDDDDRYDEDRDDDRGDRDDDDHDNDDRREDRDDRDDRDDEDRDDDRGNRRDDWNQRNDRNDRKDREKDDRDDRDSWKDRGKQADLLKNGDKRNDDDDDQDDLHDDDGFEEVEDGDDRRGWHNDDDDDDDDNDE</sequence>
<keyword evidence="4 7" id="KW-1133">Transmembrane helix</keyword>
<feature type="region of interest" description="Disordered" evidence="6">
    <location>
        <begin position="277"/>
        <end position="514"/>
    </location>
</feature>
<dbReference type="EMBL" id="JBHTJZ010000033">
    <property type="protein sequence ID" value="MFD0961282.1"/>
    <property type="molecule type" value="Genomic_DNA"/>
</dbReference>
<keyword evidence="10" id="KW-1185">Reference proteome</keyword>
<accession>A0ABW3HV70</accession>
<protein>
    <submittedName>
        <fullName evidence="9">Anti-sigma factor domain-containing protein</fullName>
    </submittedName>
</protein>